<dbReference type="AGR" id="Xenbase:XB-GENE-29077935"/>
<dbReference type="AlphaFoldDB" id="A0A8J1J803"/>
<name>A0A8J1J803_XENTR</name>
<feature type="compositionally biased region" description="Basic and acidic residues" evidence="1">
    <location>
        <begin position="67"/>
        <end position="103"/>
    </location>
</feature>
<dbReference type="Proteomes" id="UP000008143">
    <property type="component" value="Chromosome 3"/>
</dbReference>
<keyword evidence="2" id="KW-0812">Transmembrane</keyword>
<keyword evidence="2" id="KW-0472">Membrane</keyword>
<protein>
    <submittedName>
        <fullName evidence="4">UPF0329 protein ECU05_1680/ECU11_0050</fullName>
    </submittedName>
</protein>
<evidence type="ECO:0000313" key="5">
    <source>
        <dbReference type="Xenbase" id="XB-GENE-29077935"/>
    </source>
</evidence>
<feature type="compositionally biased region" description="Basic and acidic residues" evidence="1">
    <location>
        <begin position="140"/>
        <end position="152"/>
    </location>
</feature>
<organism evidence="3 4">
    <name type="scientific">Xenopus tropicalis</name>
    <name type="common">Western clawed frog</name>
    <name type="synonym">Silurana tropicalis</name>
    <dbReference type="NCBI Taxonomy" id="8364"/>
    <lineage>
        <taxon>Eukaryota</taxon>
        <taxon>Metazoa</taxon>
        <taxon>Chordata</taxon>
        <taxon>Craniata</taxon>
        <taxon>Vertebrata</taxon>
        <taxon>Euteleostomi</taxon>
        <taxon>Amphibia</taxon>
        <taxon>Batrachia</taxon>
        <taxon>Anura</taxon>
        <taxon>Pipoidea</taxon>
        <taxon>Pipidae</taxon>
        <taxon>Xenopodinae</taxon>
        <taxon>Xenopus</taxon>
        <taxon>Silurana</taxon>
    </lineage>
</organism>
<evidence type="ECO:0000313" key="3">
    <source>
        <dbReference type="Proteomes" id="UP000008143"/>
    </source>
</evidence>
<feature type="transmembrane region" description="Helical" evidence="2">
    <location>
        <begin position="17"/>
        <end position="41"/>
    </location>
</feature>
<gene>
    <name evidence="4 5" type="primary">LOC100485681</name>
</gene>
<reference evidence="4" key="1">
    <citation type="submission" date="2025-08" db="UniProtKB">
        <authorList>
            <consortium name="RefSeq"/>
        </authorList>
    </citation>
    <scope>IDENTIFICATION</scope>
    <source>
        <strain evidence="4">Nigerian</strain>
        <tissue evidence="4">Liver and blood</tissue>
    </source>
</reference>
<evidence type="ECO:0000256" key="1">
    <source>
        <dbReference type="SAM" id="MobiDB-lite"/>
    </source>
</evidence>
<proteinExistence type="predicted"/>
<dbReference type="RefSeq" id="XP_031753992.1">
    <property type="nucleotide sequence ID" value="XM_031898132.1"/>
</dbReference>
<sequence>MIVFLLGTDIPWYKKVFILKILLCVSVLALEIICILVYFLCKRCIKRRKDIETPEASATHGTQNKGSKAEVKIENEEKREEDIVELDKKDVEKEEKKAEHSTDDNNETEEEATAMKQAKKRNKRKWKLALRNLTKKMRKEQKAEHSEVEKNPTAKRKMLGKLKKLWQKV</sequence>
<dbReference type="GeneID" id="100485681"/>
<feature type="compositionally biased region" description="Basic residues" evidence="1">
    <location>
        <begin position="153"/>
        <end position="169"/>
    </location>
</feature>
<keyword evidence="3" id="KW-1185">Reference proteome</keyword>
<evidence type="ECO:0000256" key="2">
    <source>
        <dbReference type="SAM" id="Phobius"/>
    </source>
</evidence>
<dbReference type="KEGG" id="xtr:100485681"/>
<accession>A0A8J1J803</accession>
<feature type="region of interest" description="Disordered" evidence="1">
    <location>
        <begin position="53"/>
        <end position="124"/>
    </location>
</feature>
<keyword evidence="2" id="KW-1133">Transmembrane helix</keyword>
<dbReference type="Xenbase" id="XB-GENE-29077935">
    <property type="gene designation" value="LOC100485681"/>
</dbReference>
<evidence type="ECO:0000313" key="4">
    <source>
        <dbReference type="RefSeq" id="XP_031753992.1"/>
    </source>
</evidence>
<feature type="region of interest" description="Disordered" evidence="1">
    <location>
        <begin position="136"/>
        <end position="169"/>
    </location>
</feature>